<evidence type="ECO:0000256" key="1">
    <source>
        <dbReference type="ARBA" id="ARBA00022679"/>
    </source>
</evidence>
<dbReference type="EMBL" id="WJIE01000005">
    <property type="protein sequence ID" value="MRG93711.1"/>
    <property type="molecule type" value="Genomic_DNA"/>
</dbReference>
<evidence type="ECO:0000313" key="4">
    <source>
        <dbReference type="Proteomes" id="UP000440224"/>
    </source>
</evidence>
<dbReference type="PANTHER" id="PTHR42700:SF1">
    <property type="entry name" value="SULFATE ADENYLYLTRANSFERASE"/>
    <property type="match status" value="1"/>
</dbReference>
<dbReference type="GO" id="GO:0005737">
    <property type="term" value="C:cytoplasm"/>
    <property type="evidence" value="ECO:0007669"/>
    <property type="project" value="TreeGrafter"/>
</dbReference>
<dbReference type="GO" id="GO:0019379">
    <property type="term" value="P:sulfate assimilation, phosphoadenylyl sulfate reduction by phosphoadenylyl-sulfate reductase (thioredoxin)"/>
    <property type="evidence" value="ECO:0007669"/>
    <property type="project" value="TreeGrafter"/>
</dbReference>
<dbReference type="Proteomes" id="UP000440224">
    <property type="component" value="Unassembled WGS sequence"/>
</dbReference>
<evidence type="ECO:0000313" key="3">
    <source>
        <dbReference type="EMBL" id="MRG93711.1"/>
    </source>
</evidence>
<organism evidence="3 4">
    <name type="scientific">Polyangium spumosum</name>
    <dbReference type="NCBI Taxonomy" id="889282"/>
    <lineage>
        <taxon>Bacteria</taxon>
        <taxon>Pseudomonadati</taxon>
        <taxon>Myxococcota</taxon>
        <taxon>Polyangia</taxon>
        <taxon>Polyangiales</taxon>
        <taxon>Polyangiaceae</taxon>
        <taxon>Polyangium</taxon>
    </lineage>
</organism>
<reference evidence="3 4" key="1">
    <citation type="submission" date="2019-10" db="EMBL/GenBank/DDBJ databases">
        <title>A soil myxobacterium in the family Polyangiaceae.</title>
        <authorList>
            <person name="Li Y."/>
            <person name="Wang J."/>
        </authorList>
    </citation>
    <scope>NUCLEOTIDE SEQUENCE [LARGE SCALE GENOMIC DNA]</scope>
    <source>
        <strain evidence="3 4">DSM 14734</strain>
    </source>
</reference>
<keyword evidence="3" id="KW-0418">Kinase</keyword>
<dbReference type="InterPro" id="IPR059117">
    <property type="entry name" value="APS_kinase_dom"/>
</dbReference>
<dbReference type="GO" id="GO:0010134">
    <property type="term" value="P:sulfate assimilation via adenylyl sulfate reduction"/>
    <property type="evidence" value="ECO:0007669"/>
    <property type="project" value="TreeGrafter"/>
</dbReference>
<dbReference type="OrthoDB" id="9804504at2"/>
<sequence>MKGAVVWITGLPSSGKSALAERAWRRLSHEQRPSILLDGDAVRAAMRPPPGYDEEARAHFYETLSNLAALLAHQGHVVIVPATAHLRVFREKARAVAPRFFEVYVCAPAERCAERDAKGLYAAAREGKVSGLPGFDVPYEPPEAPDVVALGGYDEEAVGKIVRLCT</sequence>
<dbReference type="Pfam" id="PF01583">
    <property type="entry name" value="APS_kinase"/>
    <property type="match status" value="1"/>
</dbReference>
<evidence type="ECO:0000259" key="2">
    <source>
        <dbReference type="Pfam" id="PF01583"/>
    </source>
</evidence>
<dbReference type="GO" id="GO:0005524">
    <property type="term" value="F:ATP binding"/>
    <property type="evidence" value="ECO:0007669"/>
    <property type="project" value="InterPro"/>
</dbReference>
<dbReference type="InterPro" id="IPR027417">
    <property type="entry name" value="P-loop_NTPase"/>
</dbReference>
<dbReference type="CDD" id="cd02027">
    <property type="entry name" value="APSK"/>
    <property type="match status" value="1"/>
</dbReference>
<dbReference type="RefSeq" id="WP_153820576.1">
    <property type="nucleotide sequence ID" value="NZ_WJIE01000005.1"/>
</dbReference>
<dbReference type="GO" id="GO:0004020">
    <property type="term" value="F:adenylylsulfate kinase activity"/>
    <property type="evidence" value="ECO:0007669"/>
    <property type="project" value="UniProtKB-EC"/>
</dbReference>
<dbReference type="AlphaFoldDB" id="A0A6N7PY85"/>
<dbReference type="PANTHER" id="PTHR42700">
    <property type="entry name" value="SULFATE ADENYLYLTRANSFERASE"/>
    <property type="match status" value="1"/>
</dbReference>
<feature type="domain" description="APS kinase" evidence="2">
    <location>
        <begin position="2"/>
        <end position="148"/>
    </location>
</feature>
<dbReference type="EC" id="2.7.1.25" evidence="3"/>
<comment type="caution">
    <text evidence="3">The sequence shown here is derived from an EMBL/GenBank/DDBJ whole genome shotgun (WGS) entry which is preliminary data.</text>
</comment>
<dbReference type="GO" id="GO:0004781">
    <property type="term" value="F:sulfate adenylyltransferase (ATP) activity"/>
    <property type="evidence" value="ECO:0007669"/>
    <property type="project" value="TreeGrafter"/>
</dbReference>
<proteinExistence type="predicted"/>
<dbReference type="InterPro" id="IPR050512">
    <property type="entry name" value="Sulf_AdTrans/APS_kinase"/>
</dbReference>
<dbReference type="Gene3D" id="3.40.50.300">
    <property type="entry name" value="P-loop containing nucleotide triphosphate hydrolases"/>
    <property type="match status" value="1"/>
</dbReference>
<dbReference type="SUPFAM" id="SSF52540">
    <property type="entry name" value="P-loop containing nucleoside triphosphate hydrolases"/>
    <property type="match status" value="1"/>
</dbReference>
<accession>A0A6N7PY85</accession>
<keyword evidence="4" id="KW-1185">Reference proteome</keyword>
<protein>
    <submittedName>
        <fullName evidence="3">Adenylyl-sulfate kinase</fullName>
        <ecNumber evidence="3">2.7.1.25</ecNumber>
    </submittedName>
</protein>
<keyword evidence="1 3" id="KW-0808">Transferase</keyword>
<gene>
    <name evidence="3" type="ORF">GF068_17600</name>
</gene>
<name>A0A6N7PY85_9BACT</name>